<dbReference type="OMA" id="PEGWAIW"/>
<comment type="caution">
    <text evidence="15">The sequence shown here is derived from an EMBL/GenBank/DDBJ whole genome shotgun (WGS) entry which is preliminary data.</text>
</comment>
<dbReference type="FunFam" id="1.20.140.40:FF:000001">
    <property type="entry name" value="Pectinesterase"/>
    <property type="match status" value="1"/>
</dbReference>
<evidence type="ECO:0000256" key="1">
    <source>
        <dbReference type="ARBA" id="ARBA00005184"/>
    </source>
</evidence>
<dbReference type="InterPro" id="IPR033131">
    <property type="entry name" value="Pectinesterase_Asp_AS"/>
</dbReference>
<organism evidence="15 16">
    <name type="scientific">Corchorus capsularis</name>
    <name type="common">Jute</name>
    <dbReference type="NCBI Taxonomy" id="210143"/>
    <lineage>
        <taxon>Eukaryota</taxon>
        <taxon>Viridiplantae</taxon>
        <taxon>Streptophyta</taxon>
        <taxon>Embryophyta</taxon>
        <taxon>Tracheophyta</taxon>
        <taxon>Spermatophyta</taxon>
        <taxon>Magnoliopsida</taxon>
        <taxon>eudicotyledons</taxon>
        <taxon>Gunneridae</taxon>
        <taxon>Pentapetalae</taxon>
        <taxon>rosids</taxon>
        <taxon>malvids</taxon>
        <taxon>Malvales</taxon>
        <taxon>Malvaceae</taxon>
        <taxon>Grewioideae</taxon>
        <taxon>Apeibeae</taxon>
        <taxon>Corchorus</taxon>
    </lineage>
</organism>
<dbReference type="InterPro" id="IPR035513">
    <property type="entry name" value="Invertase/methylesterase_inhib"/>
</dbReference>
<evidence type="ECO:0000256" key="13">
    <source>
        <dbReference type="SAM" id="Phobius"/>
    </source>
</evidence>
<comment type="pathway">
    <text evidence="1 12">Glycan metabolism; pectin degradation; 2-dehydro-3-deoxy-D-gluconate from pectin: step 1/5.</text>
</comment>
<evidence type="ECO:0000256" key="7">
    <source>
        <dbReference type="ARBA" id="ARBA00023157"/>
    </source>
</evidence>
<evidence type="ECO:0000256" key="6">
    <source>
        <dbReference type="ARBA" id="ARBA00023085"/>
    </source>
</evidence>
<keyword evidence="7" id="KW-1015">Disulfide bond</keyword>
<dbReference type="InterPro" id="IPR000070">
    <property type="entry name" value="Pectinesterase_cat"/>
</dbReference>
<evidence type="ECO:0000256" key="2">
    <source>
        <dbReference type="ARBA" id="ARBA00006027"/>
    </source>
</evidence>
<keyword evidence="8" id="KW-0325">Glycoprotein</keyword>
<dbReference type="GO" id="GO:0004857">
    <property type="term" value="F:enzyme inhibitor activity"/>
    <property type="evidence" value="ECO:0007669"/>
    <property type="project" value="InterPro"/>
</dbReference>
<dbReference type="InterPro" id="IPR011050">
    <property type="entry name" value="Pectin_lyase_fold/virulence"/>
</dbReference>
<dbReference type="EC" id="3.1.1.11" evidence="4 12"/>
<keyword evidence="13" id="KW-1133">Transmembrane helix</keyword>
<name>A0A1R3JV08_COCAP</name>
<proteinExistence type="inferred from homology"/>
<dbReference type="Pfam" id="PF01095">
    <property type="entry name" value="Pectinesterase"/>
    <property type="match status" value="1"/>
</dbReference>
<dbReference type="Gramene" id="OMO98630">
    <property type="protein sequence ID" value="OMO98630"/>
    <property type="gene ID" value="CCACVL1_04133"/>
</dbReference>
<evidence type="ECO:0000256" key="12">
    <source>
        <dbReference type="RuleBase" id="RU000589"/>
    </source>
</evidence>
<dbReference type="SUPFAM" id="SSF101148">
    <property type="entry name" value="Plant invertase/pectin methylesterase inhibitor"/>
    <property type="match status" value="1"/>
</dbReference>
<dbReference type="FunFam" id="2.160.20.10:FF:000001">
    <property type="entry name" value="Pectinesterase"/>
    <property type="match status" value="1"/>
</dbReference>
<dbReference type="PROSITE" id="PS00503">
    <property type="entry name" value="PECTINESTERASE_2"/>
    <property type="match status" value="1"/>
</dbReference>
<dbReference type="AlphaFoldDB" id="A0A1R3JV08"/>
<evidence type="ECO:0000256" key="9">
    <source>
        <dbReference type="ARBA" id="ARBA00047928"/>
    </source>
</evidence>
<feature type="domain" description="Pectinesterase inhibitor" evidence="14">
    <location>
        <begin position="56"/>
        <end position="208"/>
    </location>
</feature>
<feature type="active site" evidence="11">
    <location>
        <position position="452"/>
    </location>
</feature>
<evidence type="ECO:0000313" key="15">
    <source>
        <dbReference type="EMBL" id="OMO98630.1"/>
    </source>
</evidence>
<protein>
    <recommendedName>
        <fullName evidence="4 12">Pectinesterase</fullName>
        <ecNumber evidence="4 12">3.1.1.11</ecNumber>
    </recommendedName>
</protein>
<dbReference type="EMBL" id="AWWV01007043">
    <property type="protein sequence ID" value="OMO98630.1"/>
    <property type="molecule type" value="Genomic_DNA"/>
</dbReference>
<evidence type="ECO:0000256" key="3">
    <source>
        <dbReference type="ARBA" id="ARBA00007786"/>
    </source>
</evidence>
<feature type="transmembrane region" description="Helical" evidence="13">
    <location>
        <begin position="12"/>
        <end position="36"/>
    </location>
</feature>
<dbReference type="OrthoDB" id="2019149at2759"/>
<comment type="similarity">
    <text evidence="2">In the N-terminal section; belongs to the PMEI family.</text>
</comment>
<evidence type="ECO:0000256" key="10">
    <source>
        <dbReference type="ARBA" id="ARBA00057335"/>
    </source>
</evidence>
<dbReference type="Gene3D" id="2.160.20.10">
    <property type="entry name" value="Single-stranded right-handed beta-helix, Pectin lyase-like"/>
    <property type="match status" value="1"/>
</dbReference>
<dbReference type="Pfam" id="PF04043">
    <property type="entry name" value="PMEI"/>
    <property type="match status" value="1"/>
</dbReference>
<comment type="similarity">
    <text evidence="3">In the C-terminal section; belongs to the pectinesterase family.</text>
</comment>
<evidence type="ECO:0000259" key="14">
    <source>
        <dbReference type="SMART" id="SM00856"/>
    </source>
</evidence>
<reference evidence="15 16" key="1">
    <citation type="submission" date="2013-09" db="EMBL/GenBank/DDBJ databases">
        <title>Corchorus capsularis genome sequencing.</title>
        <authorList>
            <person name="Alam M."/>
            <person name="Haque M.S."/>
            <person name="Islam M.S."/>
            <person name="Emdad E.M."/>
            <person name="Islam M.M."/>
            <person name="Ahmed B."/>
            <person name="Halim A."/>
            <person name="Hossen Q.M.M."/>
            <person name="Hossain M.Z."/>
            <person name="Ahmed R."/>
            <person name="Khan M.M."/>
            <person name="Islam R."/>
            <person name="Rashid M.M."/>
            <person name="Khan S.A."/>
            <person name="Rahman M.S."/>
            <person name="Alam M."/>
        </authorList>
    </citation>
    <scope>NUCLEOTIDE SEQUENCE [LARGE SCALE GENOMIC DNA]</scope>
    <source>
        <strain evidence="16">cv. CVL-1</strain>
        <tissue evidence="15">Whole seedling</tissue>
    </source>
</reference>
<dbReference type="NCBIfam" id="TIGR01614">
    <property type="entry name" value="PME_inhib"/>
    <property type="match status" value="1"/>
</dbReference>
<evidence type="ECO:0000256" key="4">
    <source>
        <dbReference type="ARBA" id="ARBA00013229"/>
    </source>
</evidence>
<comment type="catalytic activity">
    <reaction evidence="9 12">
        <text>[(1-&gt;4)-alpha-D-galacturonosyl methyl ester](n) + n H2O = [(1-&gt;4)-alpha-D-galacturonosyl](n) + n methanol + n H(+)</text>
        <dbReference type="Rhea" id="RHEA:22380"/>
        <dbReference type="Rhea" id="RHEA-COMP:14570"/>
        <dbReference type="Rhea" id="RHEA-COMP:14573"/>
        <dbReference type="ChEBI" id="CHEBI:15377"/>
        <dbReference type="ChEBI" id="CHEBI:15378"/>
        <dbReference type="ChEBI" id="CHEBI:17790"/>
        <dbReference type="ChEBI" id="CHEBI:140522"/>
        <dbReference type="ChEBI" id="CHEBI:140523"/>
        <dbReference type="EC" id="3.1.1.11"/>
    </reaction>
</comment>
<dbReference type="Gene3D" id="1.20.140.40">
    <property type="entry name" value="Invertase/pectin methylesterase inhibitor family protein"/>
    <property type="match status" value="1"/>
</dbReference>
<dbReference type="Proteomes" id="UP000188268">
    <property type="component" value="Unassembled WGS sequence"/>
</dbReference>
<evidence type="ECO:0000256" key="5">
    <source>
        <dbReference type="ARBA" id="ARBA00022801"/>
    </source>
</evidence>
<dbReference type="STRING" id="210143.A0A1R3JV08"/>
<keyword evidence="5 12" id="KW-0378">Hydrolase</keyword>
<dbReference type="SMART" id="SM00856">
    <property type="entry name" value="PMEI"/>
    <property type="match status" value="1"/>
</dbReference>
<sequence>MSNSDDGGRKKRIAIIAVCSFLLVAMVVAVTVGVSINDNSSVEETSNGNKNSQVSSSVKAIKSICQPTDYKKTCEEQLHKEAGNSTDINELVQAAFRAAKKFAAQAVKNSTTLRDLEKEPRAKKALDVCKQLLTYSVRELEKSFKQIDFLESNNFDKMLKDLKIWLSATITNQQTCLDGFQNTTSEAGEKMKKALNVSMQLSRNGLAIATEMAAALKQLQIQNYARRRLLQDQGKDEIPILGHTNLDLTSDIELNNINRRLLQVDEFDNVPILGHNEWASEVEMPAGVRRLMQAQSNSTIQHDVVVAKDGSGHVTTIKAAMERIPLNSQKPFVIYIKEGVYEENLEFSYQMINVVLIGDGKEKTRITGRLNNAEGVPTFRTATVAINGDFFFAKNIGFENSAGPTKFQAVALLVLSDMSVFYNCSMDGYQDTLYVHSKRQFYRDCVISGTIDFVFGDAAAVFQSCNFLVRKPLDNQQNAVTAHGRFDVREPTAIVIQNSTIKAAPEFESVKGNFLTYLGRPWGNFSRTIIMESYLDSMIAPEGWAIWDGPWGLDTCFYSEFNNHGPGSDKSKRVTWAGIKKIFQAAAHGYTAGKFIDGDSWIQAKNVPYTGGFTNSTSVRIRGQRTAASRFSRMAPH</sequence>
<keyword evidence="6 12" id="KW-0063">Aspartyl esterase</keyword>
<keyword evidence="13" id="KW-0812">Transmembrane</keyword>
<dbReference type="CDD" id="cd15798">
    <property type="entry name" value="PMEI-like_3"/>
    <property type="match status" value="1"/>
</dbReference>
<dbReference type="UniPathway" id="UPA00545">
    <property type="reaction ID" value="UER00823"/>
</dbReference>
<evidence type="ECO:0000256" key="11">
    <source>
        <dbReference type="PROSITE-ProRule" id="PRU10040"/>
    </source>
</evidence>
<evidence type="ECO:0000256" key="8">
    <source>
        <dbReference type="ARBA" id="ARBA00023180"/>
    </source>
</evidence>
<dbReference type="InterPro" id="IPR006501">
    <property type="entry name" value="Pectinesterase_inhib_dom"/>
</dbReference>
<keyword evidence="13" id="KW-0472">Membrane</keyword>
<dbReference type="PANTHER" id="PTHR31707">
    <property type="entry name" value="PECTINESTERASE"/>
    <property type="match status" value="1"/>
</dbReference>
<evidence type="ECO:0000313" key="16">
    <source>
        <dbReference type="Proteomes" id="UP000188268"/>
    </source>
</evidence>
<dbReference type="GO" id="GO:0045490">
    <property type="term" value="P:pectin catabolic process"/>
    <property type="evidence" value="ECO:0007669"/>
    <property type="project" value="UniProtKB-UniRule"/>
</dbReference>
<gene>
    <name evidence="15" type="ORF">CCACVL1_04133</name>
</gene>
<dbReference type="SUPFAM" id="SSF51126">
    <property type="entry name" value="Pectin lyase-like"/>
    <property type="match status" value="1"/>
</dbReference>
<keyword evidence="16" id="KW-1185">Reference proteome</keyword>
<dbReference type="GO" id="GO:0030599">
    <property type="term" value="F:pectinesterase activity"/>
    <property type="evidence" value="ECO:0007669"/>
    <property type="project" value="UniProtKB-UniRule"/>
</dbReference>
<dbReference type="GO" id="GO:0042545">
    <property type="term" value="P:cell wall modification"/>
    <property type="evidence" value="ECO:0007669"/>
    <property type="project" value="UniProtKB-UniRule"/>
</dbReference>
<accession>A0A1R3JV08</accession>
<comment type="function">
    <text evidence="10">Acts in the modification of cell walls via demethylesterification of cell wall pectin.</text>
</comment>
<dbReference type="InterPro" id="IPR012334">
    <property type="entry name" value="Pectin_lyas_fold"/>
</dbReference>